<feature type="domain" description="CAAX prenyl protease 2/Lysostaphin resistance protein A-like" evidence="2">
    <location>
        <begin position="171"/>
        <end position="254"/>
    </location>
</feature>
<feature type="transmembrane region" description="Helical" evidence="1">
    <location>
        <begin position="81"/>
        <end position="104"/>
    </location>
</feature>
<accession>A0A1T4N4T3</accession>
<dbReference type="EMBL" id="FUWW01000018">
    <property type="protein sequence ID" value="SJZ74005.1"/>
    <property type="molecule type" value="Genomic_DNA"/>
</dbReference>
<feature type="transmembrane region" description="Helical" evidence="1">
    <location>
        <begin position="167"/>
        <end position="184"/>
    </location>
</feature>
<name>A0A1T4N4T3_9FIRM</name>
<dbReference type="Proteomes" id="UP000190657">
    <property type="component" value="Unassembled WGS sequence"/>
</dbReference>
<gene>
    <name evidence="3" type="ORF">SAMN02745114_01474</name>
</gene>
<protein>
    <submittedName>
        <fullName evidence="3">Membrane protease YdiL, CAAX protease family</fullName>
    </submittedName>
</protein>
<keyword evidence="3" id="KW-0378">Hydrolase</keyword>
<feature type="transmembrane region" description="Helical" evidence="1">
    <location>
        <begin position="42"/>
        <end position="61"/>
    </location>
</feature>
<dbReference type="GO" id="GO:0006508">
    <property type="term" value="P:proteolysis"/>
    <property type="evidence" value="ECO:0007669"/>
    <property type="project" value="UniProtKB-KW"/>
</dbReference>
<reference evidence="3 4" key="1">
    <citation type="submission" date="2017-02" db="EMBL/GenBank/DDBJ databases">
        <authorList>
            <person name="Peterson S.W."/>
        </authorList>
    </citation>
    <scope>NUCLEOTIDE SEQUENCE [LARGE SCALE GENOMIC DNA]</scope>
    <source>
        <strain evidence="3 4">ATCC 51222</strain>
    </source>
</reference>
<dbReference type="STRING" id="290054.SAMN02745114_01474"/>
<keyword evidence="1" id="KW-0812">Transmembrane</keyword>
<feature type="transmembrane region" description="Helical" evidence="1">
    <location>
        <begin position="205"/>
        <end position="238"/>
    </location>
</feature>
<dbReference type="InterPro" id="IPR003675">
    <property type="entry name" value="Rce1/LyrA-like_dom"/>
</dbReference>
<keyword evidence="4" id="KW-1185">Reference proteome</keyword>
<dbReference type="AlphaFoldDB" id="A0A1T4N4T3"/>
<evidence type="ECO:0000313" key="3">
    <source>
        <dbReference type="EMBL" id="SJZ74005.1"/>
    </source>
</evidence>
<dbReference type="RefSeq" id="WP_078768933.1">
    <property type="nucleotide sequence ID" value="NZ_FUWW01000018.1"/>
</dbReference>
<dbReference type="PANTHER" id="PTHR43592:SF15">
    <property type="entry name" value="CAAX AMINO TERMINAL PROTEASE FAMILY PROTEIN"/>
    <property type="match status" value="1"/>
</dbReference>
<feature type="transmembrane region" description="Helical" evidence="1">
    <location>
        <begin position="318"/>
        <end position="340"/>
    </location>
</feature>
<evidence type="ECO:0000259" key="2">
    <source>
        <dbReference type="Pfam" id="PF02517"/>
    </source>
</evidence>
<sequence>MNNNYYNPQNNQYYQQQNAQYIMMQRQIAYAKKQQRSELVKVGFVLGGAIILYLFLQVFWASMMNTLGLSDLYNNSTMFKYAFNIVAVDLLAMFPAFGIAALILKRNFTSEFFPAKKVGKLKATAWVFLGMGFTILANYFVSFMMTFVKNVLGYELTQNEFGTSNDLLTCIVMVAATVFAPAIFEEFAFRCCALGALKKYGKGFAVFMVSIIFGLVHGNVIQFVFAFLVGLILAYITVQTDNVIIAMVIHALNNGRSAVNDIVTTATDEKTANIVAVVIMIILGVLAVVSLVYLLITKSFKAEKKIKSLYDNNFATKLACMIPGLIVPFGILIALTKQYITKI</sequence>
<dbReference type="GO" id="GO:0080120">
    <property type="term" value="P:CAAX-box protein maturation"/>
    <property type="evidence" value="ECO:0007669"/>
    <property type="project" value="UniProtKB-ARBA"/>
</dbReference>
<keyword evidence="3" id="KW-0645">Protease</keyword>
<keyword evidence="1" id="KW-1133">Transmembrane helix</keyword>
<evidence type="ECO:0000256" key="1">
    <source>
        <dbReference type="SAM" id="Phobius"/>
    </source>
</evidence>
<organism evidence="3 4">
    <name type="scientific">Eubacterium coprostanoligenes</name>
    <dbReference type="NCBI Taxonomy" id="290054"/>
    <lineage>
        <taxon>Bacteria</taxon>
        <taxon>Bacillati</taxon>
        <taxon>Bacillota</taxon>
        <taxon>Clostridia</taxon>
        <taxon>Eubacteriales</taxon>
        <taxon>Eubacteriaceae</taxon>
        <taxon>Eubacterium</taxon>
    </lineage>
</organism>
<dbReference type="OrthoDB" id="9782250at2"/>
<dbReference type="GO" id="GO:0004175">
    <property type="term" value="F:endopeptidase activity"/>
    <property type="evidence" value="ECO:0007669"/>
    <property type="project" value="UniProtKB-ARBA"/>
</dbReference>
<dbReference type="Pfam" id="PF02517">
    <property type="entry name" value="Rce1-like"/>
    <property type="match status" value="1"/>
</dbReference>
<evidence type="ECO:0000313" key="4">
    <source>
        <dbReference type="Proteomes" id="UP000190657"/>
    </source>
</evidence>
<feature type="transmembrane region" description="Helical" evidence="1">
    <location>
        <begin position="125"/>
        <end position="147"/>
    </location>
</feature>
<dbReference type="PANTHER" id="PTHR43592">
    <property type="entry name" value="CAAX AMINO TERMINAL PROTEASE"/>
    <property type="match status" value="1"/>
</dbReference>
<keyword evidence="1" id="KW-0472">Membrane</keyword>
<feature type="transmembrane region" description="Helical" evidence="1">
    <location>
        <begin position="274"/>
        <end position="297"/>
    </location>
</feature>
<proteinExistence type="predicted"/>